<sequence length="206" mass="23027">MRLLAYLQSLAWCIIPALGNVEKTIFLAPEAIHIPQQHPHLGDLKLEVLSPWNPTLRRQLPAAFTKSDLDKGKEAWFVLDGLTPQQRYEVRICWAATVGQHTSHPMVLPLSRFLSAEWRVQQPTAFVLDTYSLAAAFDTPELITSLAVYSESRQTSDSPESDPRLQVSKAEPSAILFLRVGAAADYYTTNETLMQNVPLVNVDISN</sequence>
<organism evidence="2 3">
    <name type="scientific">Stereocaulon virgatum</name>
    <dbReference type="NCBI Taxonomy" id="373712"/>
    <lineage>
        <taxon>Eukaryota</taxon>
        <taxon>Fungi</taxon>
        <taxon>Dikarya</taxon>
        <taxon>Ascomycota</taxon>
        <taxon>Pezizomycotina</taxon>
        <taxon>Lecanoromycetes</taxon>
        <taxon>OSLEUM clade</taxon>
        <taxon>Lecanoromycetidae</taxon>
        <taxon>Lecanorales</taxon>
        <taxon>Lecanorineae</taxon>
        <taxon>Stereocaulaceae</taxon>
        <taxon>Stereocaulon</taxon>
    </lineage>
</organism>
<dbReference type="PANTHER" id="PTHR28022">
    <property type="entry name" value="GPI MANNOSYLTRANSFERASE 2 SUBUNIT PGA1"/>
    <property type="match status" value="1"/>
</dbReference>
<name>A0ABR4A8N5_9LECA</name>
<dbReference type="Proteomes" id="UP001590950">
    <property type="component" value="Unassembled WGS sequence"/>
</dbReference>
<feature type="chain" id="PRO_5046145830" evidence="1">
    <location>
        <begin position="20"/>
        <end position="206"/>
    </location>
</feature>
<dbReference type="EMBL" id="JBEFKJ010000016">
    <property type="protein sequence ID" value="KAL2041845.1"/>
    <property type="molecule type" value="Genomic_DNA"/>
</dbReference>
<protein>
    <submittedName>
        <fullName evidence="2">Uncharacterized protein</fullName>
    </submittedName>
</protein>
<accession>A0ABR4A8N5</accession>
<proteinExistence type="predicted"/>
<evidence type="ECO:0000313" key="3">
    <source>
        <dbReference type="Proteomes" id="UP001590950"/>
    </source>
</evidence>
<dbReference type="PANTHER" id="PTHR28022:SF1">
    <property type="entry name" value="GPI MANNOSYLTRANSFERASE 2 SUBUNIT PGA1"/>
    <property type="match status" value="1"/>
</dbReference>
<keyword evidence="3" id="KW-1185">Reference proteome</keyword>
<gene>
    <name evidence="2" type="ORF">N7G274_005629</name>
</gene>
<feature type="signal peptide" evidence="1">
    <location>
        <begin position="1"/>
        <end position="19"/>
    </location>
</feature>
<reference evidence="2 3" key="1">
    <citation type="submission" date="2024-09" db="EMBL/GenBank/DDBJ databases">
        <title>Rethinking Asexuality: The Enigmatic Case of Functional Sexual Genes in Lepraria (Stereocaulaceae).</title>
        <authorList>
            <person name="Doellman M."/>
            <person name="Sun Y."/>
            <person name="Barcenas-Pena A."/>
            <person name="Lumbsch H.T."/>
            <person name="Grewe F."/>
        </authorList>
    </citation>
    <scope>NUCLEOTIDE SEQUENCE [LARGE SCALE GENOMIC DNA]</scope>
    <source>
        <strain evidence="2 3">Mercado 3170</strain>
    </source>
</reference>
<evidence type="ECO:0000256" key="1">
    <source>
        <dbReference type="SAM" id="SignalP"/>
    </source>
</evidence>
<keyword evidence="1" id="KW-0732">Signal</keyword>
<evidence type="ECO:0000313" key="2">
    <source>
        <dbReference type="EMBL" id="KAL2041845.1"/>
    </source>
</evidence>
<comment type="caution">
    <text evidence="2">The sequence shown here is derived from an EMBL/GenBank/DDBJ whole genome shotgun (WGS) entry which is preliminary data.</text>
</comment>
<dbReference type="InterPro" id="IPR019433">
    <property type="entry name" value="GPI_ManTrfase_II_coact_Pga1"/>
</dbReference>